<dbReference type="EMBL" id="CP025003">
    <property type="protein sequence ID" value="ATZ94823.1"/>
    <property type="molecule type" value="Genomic_DNA"/>
</dbReference>
<evidence type="ECO:0000313" key="1">
    <source>
        <dbReference type="EMBL" id="ATZ94823.1"/>
    </source>
</evidence>
<sequence length="78" mass="8750">MSNCSSCDGSLNDSIFIESRDLKSCPHCSALAGHHIFYRCEDFGMRYMGDGRYILQSWCPGCRSHDGIKPVVQAECQQ</sequence>
<dbReference type="AlphaFoldDB" id="A0A2K8QMT8"/>
<organism evidence="1 2">
    <name type="scientific">Dickeya fangzhongdai</name>
    <dbReference type="NCBI Taxonomy" id="1778540"/>
    <lineage>
        <taxon>Bacteria</taxon>
        <taxon>Pseudomonadati</taxon>
        <taxon>Pseudomonadota</taxon>
        <taxon>Gammaproteobacteria</taxon>
        <taxon>Enterobacterales</taxon>
        <taxon>Pectobacteriaceae</taxon>
        <taxon>Dickeya</taxon>
    </lineage>
</organism>
<keyword evidence="2" id="KW-1185">Reference proteome</keyword>
<proteinExistence type="predicted"/>
<gene>
    <name evidence="1" type="ORF">CVE23_13035</name>
</gene>
<dbReference type="KEGG" id="dfn:CVE23_13035"/>
<name>A0A2K8QMT8_9GAMM</name>
<evidence type="ECO:0000313" key="2">
    <source>
        <dbReference type="Proteomes" id="UP000231901"/>
    </source>
</evidence>
<protein>
    <submittedName>
        <fullName evidence="1">Uncharacterized protein</fullName>
    </submittedName>
</protein>
<reference evidence="2" key="1">
    <citation type="journal article" date="2018" name="Genome Announc.">
        <title>Complete genome sequence of a Dickeya fangzhongdai type strain causing bleeding canker of pear tree trunks.</title>
        <authorList>
            <person name="Zhao Y."/>
            <person name="Tian Y."/>
            <person name="Li X."/>
            <person name="Hu B."/>
        </authorList>
    </citation>
    <scope>NUCLEOTIDE SEQUENCE [LARGE SCALE GENOMIC DNA]</scope>
    <source>
        <strain evidence="2">DSM 101947</strain>
    </source>
</reference>
<dbReference type="Proteomes" id="UP000231901">
    <property type="component" value="Chromosome"/>
</dbReference>
<accession>A0A2K8QMT8</accession>